<dbReference type="Pfam" id="PF05164">
    <property type="entry name" value="ZapA"/>
    <property type="match status" value="1"/>
</dbReference>
<name>A0AAW9S094_9BACT</name>
<dbReference type="Proteomes" id="UP001403385">
    <property type="component" value="Unassembled WGS sequence"/>
</dbReference>
<accession>A0AAW9S094</accession>
<evidence type="ECO:0000313" key="1">
    <source>
        <dbReference type="EMBL" id="MEN7548635.1"/>
    </source>
</evidence>
<keyword evidence="1" id="KW-0131">Cell cycle</keyword>
<reference evidence="1 2" key="1">
    <citation type="submission" date="2024-04" db="EMBL/GenBank/DDBJ databases">
        <title>Novel genus in family Flammeovirgaceae.</title>
        <authorList>
            <person name="Nguyen T.H."/>
            <person name="Vuong T.Q."/>
            <person name="Le H."/>
            <person name="Kim S.-G."/>
        </authorList>
    </citation>
    <scope>NUCLEOTIDE SEQUENCE [LARGE SCALE GENOMIC DNA]</scope>
    <source>
        <strain evidence="1 2">JCM 23209</strain>
    </source>
</reference>
<keyword evidence="1" id="KW-0132">Cell division</keyword>
<dbReference type="AlphaFoldDB" id="A0AAW9S094"/>
<dbReference type="SUPFAM" id="SSF102829">
    <property type="entry name" value="Cell division protein ZapA-like"/>
    <property type="match status" value="1"/>
</dbReference>
<proteinExistence type="predicted"/>
<dbReference type="RefSeq" id="WP_346821413.1">
    <property type="nucleotide sequence ID" value="NZ_JBDKWZ010000006.1"/>
</dbReference>
<keyword evidence="2" id="KW-1185">Reference proteome</keyword>
<protein>
    <submittedName>
        <fullName evidence="1">Cell division protein ZapA</fullName>
    </submittedName>
</protein>
<sequence length="91" mass="10806">MRDFYIKIKILDREYSLKIDPKDEAVLRKAGKFLDEQLNERKQQSGIASKQDLLAMIAFDHIVNQMKNEEGQQFLAERLQQCNHWIDEVIK</sequence>
<dbReference type="EMBL" id="JBDKWZ010000006">
    <property type="protein sequence ID" value="MEN7548635.1"/>
    <property type="molecule type" value="Genomic_DNA"/>
</dbReference>
<dbReference type="InterPro" id="IPR042233">
    <property type="entry name" value="Cell_div_ZapA_N"/>
</dbReference>
<dbReference type="InterPro" id="IPR036192">
    <property type="entry name" value="Cell_div_ZapA-like_sf"/>
</dbReference>
<dbReference type="InterPro" id="IPR007838">
    <property type="entry name" value="Cell_div_ZapA-like"/>
</dbReference>
<comment type="caution">
    <text evidence="1">The sequence shown here is derived from an EMBL/GenBank/DDBJ whole genome shotgun (WGS) entry which is preliminary data.</text>
</comment>
<dbReference type="GO" id="GO:0051301">
    <property type="term" value="P:cell division"/>
    <property type="evidence" value="ECO:0007669"/>
    <property type="project" value="UniProtKB-KW"/>
</dbReference>
<organism evidence="1 2">
    <name type="scientific">Rapidithrix thailandica</name>
    <dbReference type="NCBI Taxonomy" id="413964"/>
    <lineage>
        <taxon>Bacteria</taxon>
        <taxon>Pseudomonadati</taxon>
        <taxon>Bacteroidota</taxon>
        <taxon>Cytophagia</taxon>
        <taxon>Cytophagales</taxon>
        <taxon>Flammeovirgaceae</taxon>
        <taxon>Rapidithrix</taxon>
    </lineage>
</organism>
<evidence type="ECO:0000313" key="2">
    <source>
        <dbReference type="Proteomes" id="UP001403385"/>
    </source>
</evidence>
<gene>
    <name evidence="1" type="ORF">AAG747_11985</name>
</gene>
<dbReference type="Gene3D" id="3.30.160.880">
    <property type="entry name" value="Cell division protein ZapA protomer, N-terminal domain"/>
    <property type="match status" value="1"/>
</dbReference>